<dbReference type="RefSeq" id="WP_209663103.1">
    <property type="nucleotide sequence ID" value="NZ_JAGGMS010000001.1"/>
</dbReference>
<dbReference type="EMBL" id="JAGGMS010000001">
    <property type="protein sequence ID" value="MBP2179385.1"/>
    <property type="molecule type" value="Genomic_DNA"/>
</dbReference>
<sequence length="110" mass="11753">MTLYFLLDGRIYPITRATPGVASPESTLRAVVSGPNDEERRRGLDSAVPRSSKVAYNDQLTVFLPVPLADLPKTALDQLSCTTVTSGLWGNLRVVGTDAATSDLVGCPTF</sequence>
<protein>
    <submittedName>
        <fullName evidence="2">Uncharacterized protein</fullName>
    </submittedName>
</protein>
<comment type="caution">
    <text evidence="2">The sequence shown here is derived from an EMBL/GenBank/DDBJ whole genome shotgun (WGS) entry which is preliminary data.</text>
</comment>
<evidence type="ECO:0000313" key="3">
    <source>
        <dbReference type="Proteomes" id="UP000741013"/>
    </source>
</evidence>
<reference evidence="2 3" key="1">
    <citation type="submission" date="2021-03" db="EMBL/GenBank/DDBJ databases">
        <title>Sequencing the genomes of 1000 actinobacteria strains.</title>
        <authorList>
            <person name="Klenk H.-P."/>
        </authorList>
    </citation>
    <scope>NUCLEOTIDE SEQUENCE [LARGE SCALE GENOMIC DNA]</scope>
    <source>
        <strain evidence="2 3">DSM 45510</strain>
    </source>
</reference>
<name>A0ABS4PJ10_9PSEU</name>
<evidence type="ECO:0000313" key="2">
    <source>
        <dbReference type="EMBL" id="MBP2179385.1"/>
    </source>
</evidence>
<accession>A0ABS4PJ10</accession>
<dbReference type="Proteomes" id="UP000741013">
    <property type="component" value="Unassembled WGS sequence"/>
</dbReference>
<keyword evidence="3" id="KW-1185">Reference proteome</keyword>
<gene>
    <name evidence="2" type="ORF">JOM49_000911</name>
</gene>
<organism evidence="2 3">
    <name type="scientific">Amycolatopsis magusensis</name>
    <dbReference type="NCBI Taxonomy" id="882444"/>
    <lineage>
        <taxon>Bacteria</taxon>
        <taxon>Bacillati</taxon>
        <taxon>Actinomycetota</taxon>
        <taxon>Actinomycetes</taxon>
        <taxon>Pseudonocardiales</taxon>
        <taxon>Pseudonocardiaceae</taxon>
        <taxon>Amycolatopsis</taxon>
    </lineage>
</organism>
<proteinExistence type="predicted"/>
<feature type="region of interest" description="Disordered" evidence="1">
    <location>
        <begin position="26"/>
        <end position="48"/>
    </location>
</feature>
<evidence type="ECO:0000256" key="1">
    <source>
        <dbReference type="SAM" id="MobiDB-lite"/>
    </source>
</evidence>